<protein>
    <recommendedName>
        <fullName evidence="6">glycine hydroxymethyltransferase</fullName>
        <ecNumber evidence="6">2.1.2.1</ecNumber>
    </recommendedName>
    <alternativeName>
        <fullName evidence="13">Glycine hydroxymethyltransferase</fullName>
    </alternativeName>
    <alternativeName>
        <fullName evidence="12">Serine methylase</fullName>
    </alternativeName>
</protein>
<keyword evidence="10" id="KW-0663">Pyridoxal phosphate</keyword>
<dbReference type="UniPathway" id="UPA00193"/>
<dbReference type="InterPro" id="IPR015422">
    <property type="entry name" value="PyrdxlP-dep_Trfase_small"/>
</dbReference>
<comment type="catalytic activity">
    <reaction evidence="1">
        <text>(6R)-5,10-methylene-5,6,7,8-tetrahydrofolate + glycine + H2O = (6S)-5,6,7,8-tetrahydrofolate + L-serine</text>
        <dbReference type="Rhea" id="RHEA:15481"/>
        <dbReference type="ChEBI" id="CHEBI:15377"/>
        <dbReference type="ChEBI" id="CHEBI:15636"/>
        <dbReference type="ChEBI" id="CHEBI:33384"/>
        <dbReference type="ChEBI" id="CHEBI:57305"/>
        <dbReference type="ChEBI" id="CHEBI:57453"/>
        <dbReference type="EC" id="2.1.2.1"/>
    </reaction>
</comment>
<organism evidence="15 16">
    <name type="scientific">Piliocolobus tephrosceles</name>
    <name type="common">Ugandan red Colobus</name>
    <dbReference type="NCBI Taxonomy" id="591936"/>
    <lineage>
        <taxon>Eukaryota</taxon>
        <taxon>Metazoa</taxon>
        <taxon>Chordata</taxon>
        <taxon>Craniata</taxon>
        <taxon>Vertebrata</taxon>
        <taxon>Euteleostomi</taxon>
        <taxon>Mammalia</taxon>
        <taxon>Eutheria</taxon>
        <taxon>Euarchontoglires</taxon>
        <taxon>Primates</taxon>
        <taxon>Haplorrhini</taxon>
        <taxon>Catarrhini</taxon>
        <taxon>Cercopithecidae</taxon>
        <taxon>Colobinae</taxon>
        <taxon>Piliocolobus</taxon>
    </lineage>
</organism>
<dbReference type="InterPro" id="IPR049943">
    <property type="entry name" value="Ser_HO-MeTrfase-like"/>
</dbReference>
<dbReference type="Proteomes" id="UP000694416">
    <property type="component" value="Unplaced"/>
</dbReference>
<dbReference type="Pfam" id="PF00464">
    <property type="entry name" value="SHMT"/>
    <property type="match status" value="1"/>
</dbReference>
<evidence type="ECO:0000313" key="16">
    <source>
        <dbReference type="Proteomes" id="UP000694416"/>
    </source>
</evidence>
<keyword evidence="9" id="KW-0808">Transferase</keyword>
<dbReference type="Gene3D" id="3.40.640.10">
    <property type="entry name" value="Type I PLP-dependent aspartate aminotransferase-like (Major domain)"/>
    <property type="match status" value="1"/>
</dbReference>
<dbReference type="InterPro" id="IPR039429">
    <property type="entry name" value="SHMT-like_dom"/>
</dbReference>
<gene>
    <name evidence="15" type="primary">SHMT1</name>
</gene>
<feature type="domain" description="Serine hydroxymethyltransferase-like" evidence="14">
    <location>
        <begin position="26"/>
        <end position="82"/>
    </location>
</feature>
<evidence type="ECO:0000256" key="2">
    <source>
        <dbReference type="ARBA" id="ARBA00001933"/>
    </source>
</evidence>
<evidence type="ECO:0000256" key="3">
    <source>
        <dbReference type="ARBA" id="ARBA00004496"/>
    </source>
</evidence>
<evidence type="ECO:0000256" key="12">
    <source>
        <dbReference type="ARBA" id="ARBA00031137"/>
    </source>
</evidence>
<dbReference type="Ensembl" id="ENSPTET00000014392.1">
    <property type="protein sequence ID" value="ENSPTEP00000009475.1"/>
    <property type="gene ID" value="ENSPTEG00000010721.1"/>
</dbReference>
<dbReference type="FunFam" id="3.90.1150.10:FF:000048">
    <property type="entry name" value="Serine hydroxymethyltransferase, mitochondrial"/>
    <property type="match status" value="1"/>
</dbReference>
<evidence type="ECO:0000256" key="4">
    <source>
        <dbReference type="ARBA" id="ARBA00004777"/>
    </source>
</evidence>
<evidence type="ECO:0000256" key="6">
    <source>
        <dbReference type="ARBA" id="ARBA00012256"/>
    </source>
</evidence>
<comment type="similarity">
    <text evidence="5">Belongs to the SHMT family.</text>
</comment>
<evidence type="ECO:0000259" key="14">
    <source>
        <dbReference type="Pfam" id="PF00464"/>
    </source>
</evidence>
<evidence type="ECO:0000256" key="1">
    <source>
        <dbReference type="ARBA" id="ARBA00001528"/>
    </source>
</evidence>
<keyword evidence="16" id="KW-1185">Reference proteome</keyword>
<dbReference type="PANTHER" id="PTHR11680:SF59">
    <property type="entry name" value="SERINE HYDROXYMETHYLTRANSFERASE, CYTOSOLIC"/>
    <property type="match status" value="1"/>
</dbReference>
<keyword evidence="8" id="KW-0554">One-carbon metabolism</keyword>
<dbReference type="InterPro" id="IPR015421">
    <property type="entry name" value="PyrdxlP-dep_Trfase_major"/>
</dbReference>
<dbReference type="GO" id="GO:0004372">
    <property type="term" value="F:glycine hydroxymethyltransferase activity"/>
    <property type="evidence" value="ECO:0007669"/>
    <property type="project" value="UniProtKB-EC"/>
</dbReference>
<dbReference type="GO" id="GO:0030170">
    <property type="term" value="F:pyridoxal phosphate binding"/>
    <property type="evidence" value="ECO:0007669"/>
    <property type="project" value="TreeGrafter"/>
</dbReference>
<evidence type="ECO:0000256" key="7">
    <source>
        <dbReference type="ARBA" id="ARBA00022490"/>
    </source>
</evidence>
<reference evidence="15" key="2">
    <citation type="submission" date="2025-09" db="UniProtKB">
        <authorList>
            <consortium name="Ensembl"/>
        </authorList>
    </citation>
    <scope>IDENTIFICATION</scope>
</reference>
<proteinExistence type="inferred from homology"/>
<keyword evidence="11" id="KW-0007">Acetylation</keyword>
<comment type="cofactor">
    <cofactor evidence="2">
        <name>pyridoxal 5'-phosphate</name>
        <dbReference type="ChEBI" id="CHEBI:597326"/>
    </cofactor>
</comment>
<evidence type="ECO:0000256" key="11">
    <source>
        <dbReference type="ARBA" id="ARBA00022990"/>
    </source>
</evidence>
<dbReference type="Gene3D" id="3.90.1150.10">
    <property type="entry name" value="Aspartate Aminotransferase, domain 1"/>
    <property type="match status" value="1"/>
</dbReference>
<dbReference type="GO" id="GO:0005634">
    <property type="term" value="C:nucleus"/>
    <property type="evidence" value="ECO:0007669"/>
    <property type="project" value="TreeGrafter"/>
</dbReference>
<evidence type="ECO:0000256" key="9">
    <source>
        <dbReference type="ARBA" id="ARBA00022679"/>
    </source>
</evidence>
<dbReference type="PANTHER" id="PTHR11680">
    <property type="entry name" value="SERINE HYDROXYMETHYLTRANSFERASE"/>
    <property type="match status" value="1"/>
</dbReference>
<evidence type="ECO:0000256" key="13">
    <source>
        <dbReference type="ARBA" id="ARBA00032953"/>
    </source>
</evidence>
<reference evidence="15" key="1">
    <citation type="submission" date="2025-08" db="UniProtKB">
        <authorList>
            <consortium name="Ensembl"/>
        </authorList>
    </citation>
    <scope>IDENTIFICATION</scope>
</reference>
<dbReference type="EC" id="2.1.2.1" evidence="6"/>
<evidence type="ECO:0000256" key="8">
    <source>
        <dbReference type="ARBA" id="ARBA00022563"/>
    </source>
</evidence>
<accession>A0A8C9GRS4</accession>
<name>A0A8C9GRS4_9PRIM</name>
<evidence type="ECO:0000313" key="15">
    <source>
        <dbReference type="Ensembl" id="ENSPTEP00000009475.1"/>
    </source>
</evidence>
<dbReference type="GO" id="GO:0035999">
    <property type="term" value="P:tetrahydrofolate interconversion"/>
    <property type="evidence" value="ECO:0007669"/>
    <property type="project" value="UniProtKB-UniPathway"/>
</dbReference>
<dbReference type="SUPFAM" id="SSF53383">
    <property type="entry name" value="PLP-dependent transferases"/>
    <property type="match status" value="1"/>
</dbReference>
<comment type="pathway">
    <text evidence="4">One-carbon metabolism; tetrahydrofolate interconversion.</text>
</comment>
<comment type="subcellular location">
    <subcellularLocation>
        <location evidence="3">Cytoplasm</location>
    </subcellularLocation>
</comment>
<dbReference type="AlphaFoldDB" id="A0A8C9GRS4"/>
<dbReference type="GO" id="GO:0005739">
    <property type="term" value="C:mitochondrion"/>
    <property type="evidence" value="ECO:0007669"/>
    <property type="project" value="TreeGrafter"/>
</dbReference>
<evidence type="ECO:0000256" key="5">
    <source>
        <dbReference type="ARBA" id="ARBA00006376"/>
    </source>
</evidence>
<evidence type="ECO:0000256" key="10">
    <source>
        <dbReference type="ARBA" id="ARBA00022898"/>
    </source>
</evidence>
<dbReference type="InterPro" id="IPR015424">
    <property type="entry name" value="PyrdxlP-dep_Trfase"/>
</dbReference>
<keyword evidence="7" id="KW-0963">Cytoplasm</keyword>
<sequence length="145" mass="16728">MEMPVNGAHKDADLWSSHDKMLAQPLKDSDVEVYNIIKKESNRQRVGLELIASENFASRAVLEALGSCLNNKYSEGYPGQSHHQAKKRNYRIRHGFCKCVHFCPKGNRKKRSLLEKELPFCPEMPLKLYVEDRIKLKALSFSYCE</sequence>
<dbReference type="GO" id="GO:0019264">
    <property type="term" value="P:glycine biosynthetic process from serine"/>
    <property type="evidence" value="ECO:0007669"/>
    <property type="project" value="TreeGrafter"/>
</dbReference>